<name>A0A8T0DN86_9TREM</name>
<accession>A0A8T0DN86</accession>
<keyword evidence="1" id="KW-0472">Membrane</keyword>
<protein>
    <submittedName>
        <fullName evidence="2">Uncharacterized protein</fullName>
    </submittedName>
</protein>
<dbReference type="AlphaFoldDB" id="A0A8T0DN86"/>
<evidence type="ECO:0000313" key="3">
    <source>
        <dbReference type="Proteomes" id="UP000699462"/>
    </source>
</evidence>
<evidence type="ECO:0000256" key="1">
    <source>
        <dbReference type="SAM" id="Phobius"/>
    </source>
</evidence>
<dbReference type="Proteomes" id="UP000699462">
    <property type="component" value="Unassembled WGS sequence"/>
</dbReference>
<comment type="caution">
    <text evidence="2">The sequence shown here is derived from an EMBL/GenBank/DDBJ whole genome shotgun (WGS) entry which is preliminary data.</text>
</comment>
<dbReference type="EMBL" id="JTDF01002490">
    <property type="protein sequence ID" value="KAF8568742.1"/>
    <property type="molecule type" value="Genomic_DNA"/>
</dbReference>
<feature type="transmembrane region" description="Helical" evidence="1">
    <location>
        <begin position="32"/>
        <end position="53"/>
    </location>
</feature>
<proteinExistence type="predicted"/>
<gene>
    <name evidence="2" type="ORF">P879_09868</name>
</gene>
<organism evidence="2 3">
    <name type="scientific">Paragonimus westermani</name>
    <dbReference type="NCBI Taxonomy" id="34504"/>
    <lineage>
        <taxon>Eukaryota</taxon>
        <taxon>Metazoa</taxon>
        <taxon>Spiralia</taxon>
        <taxon>Lophotrochozoa</taxon>
        <taxon>Platyhelminthes</taxon>
        <taxon>Trematoda</taxon>
        <taxon>Digenea</taxon>
        <taxon>Plagiorchiida</taxon>
        <taxon>Troglotremata</taxon>
        <taxon>Troglotrematidae</taxon>
        <taxon>Paragonimus</taxon>
    </lineage>
</organism>
<keyword evidence="1" id="KW-1133">Transmembrane helix</keyword>
<evidence type="ECO:0000313" key="2">
    <source>
        <dbReference type="EMBL" id="KAF8568742.1"/>
    </source>
</evidence>
<sequence>MIFHFSVLAVSQVVYPYPGARKTKMRANMPGVQTTTLMLLQLIMHSICFGRYIRLLR</sequence>
<reference evidence="2 3" key="1">
    <citation type="submission" date="2019-07" db="EMBL/GenBank/DDBJ databases">
        <title>Annotation for the trematode Paragonimus westermani.</title>
        <authorList>
            <person name="Choi Y.-J."/>
        </authorList>
    </citation>
    <scope>NUCLEOTIDE SEQUENCE [LARGE SCALE GENOMIC DNA]</scope>
    <source>
        <strain evidence="2">180907_Pwestermani</strain>
    </source>
</reference>
<keyword evidence="1" id="KW-0812">Transmembrane</keyword>
<keyword evidence="3" id="KW-1185">Reference proteome</keyword>